<feature type="disulfide bond" evidence="25">
    <location>
        <begin position="112"/>
        <end position="122"/>
    </location>
</feature>
<keyword evidence="6 25" id="KW-0245">EGF-like domain</keyword>
<dbReference type="CDD" id="cd21706">
    <property type="entry name" value="JMTM_dNotch"/>
    <property type="match status" value="1"/>
</dbReference>
<keyword evidence="18 25" id="KW-1015">Disulfide bond</keyword>
<dbReference type="PROSITE" id="PS00010">
    <property type="entry name" value="ASX_HYDROXYL"/>
    <property type="match status" value="5"/>
</dbReference>
<dbReference type="GO" id="GO:0042063">
    <property type="term" value="P:gliogenesis"/>
    <property type="evidence" value="ECO:0007669"/>
    <property type="project" value="UniProtKB-ARBA"/>
</dbReference>
<feature type="disulfide bond" evidence="25">
    <location>
        <begin position="52"/>
        <end position="61"/>
    </location>
</feature>
<feature type="disulfide bond" evidence="25">
    <location>
        <begin position="248"/>
        <end position="257"/>
    </location>
</feature>
<dbReference type="SMART" id="SM00248">
    <property type="entry name" value="ANK"/>
    <property type="match status" value="6"/>
</dbReference>
<comment type="caution">
    <text evidence="27">The sequence shown here is derived from an EMBL/GenBank/DDBJ whole genome shotgun (WGS) entry which is preliminary data.</text>
</comment>
<keyword evidence="15" id="KW-0800">Toxin</keyword>
<comment type="similarity">
    <text evidence="4">Belongs to the NOTCH family.</text>
</comment>
<dbReference type="GO" id="GO:0001745">
    <property type="term" value="P:compound eye morphogenesis"/>
    <property type="evidence" value="ECO:0007669"/>
    <property type="project" value="UniProtKB-ARBA"/>
</dbReference>
<dbReference type="Pfam" id="PF00008">
    <property type="entry name" value="EGF"/>
    <property type="match status" value="5"/>
</dbReference>
<dbReference type="SMART" id="SM00179">
    <property type="entry name" value="EGF_CA"/>
    <property type="match status" value="8"/>
</dbReference>
<evidence type="ECO:0000256" key="15">
    <source>
        <dbReference type="ARBA" id="ARBA00023028"/>
    </source>
</evidence>
<dbReference type="GO" id="GO:0016324">
    <property type="term" value="C:apical plasma membrane"/>
    <property type="evidence" value="ECO:0007669"/>
    <property type="project" value="UniProtKB-ARBA"/>
</dbReference>
<keyword evidence="7" id="KW-1052">Target cell membrane</keyword>
<dbReference type="InterPro" id="IPR000800">
    <property type="entry name" value="Notch_dom"/>
</dbReference>
<keyword evidence="13" id="KW-1133">Transmembrane helix</keyword>
<dbReference type="Proteomes" id="UP000616769">
    <property type="component" value="Unassembled WGS sequence"/>
</dbReference>
<dbReference type="Pfam" id="PF13857">
    <property type="entry name" value="Ank_5"/>
    <property type="match status" value="1"/>
</dbReference>
<dbReference type="InterPro" id="IPR035993">
    <property type="entry name" value="Notch-like_dom_sf"/>
</dbReference>
<feature type="region of interest" description="Disordered" evidence="26">
    <location>
        <begin position="1013"/>
        <end position="1128"/>
    </location>
</feature>
<feature type="disulfide bond" evidence="25">
    <location>
        <begin position="171"/>
        <end position="180"/>
    </location>
</feature>
<evidence type="ECO:0000256" key="22">
    <source>
        <dbReference type="ARBA" id="ARBA00023242"/>
    </source>
</evidence>
<protein>
    <submittedName>
        <fullName evidence="27">Notch-like protein</fullName>
    </submittedName>
</protein>
<evidence type="ECO:0000256" key="21">
    <source>
        <dbReference type="ARBA" id="ARBA00023180"/>
    </source>
</evidence>
<feature type="compositionally biased region" description="Polar residues" evidence="26">
    <location>
        <begin position="1072"/>
        <end position="1081"/>
    </location>
</feature>
<dbReference type="SMART" id="SM00004">
    <property type="entry name" value="NL"/>
    <property type="match status" value="2"/>
</dbReference>
<evidence type="ECO:0000256" key="14">
    <source>
        <dbReference type="ARBA" id="ARBA00023015"/>
    </source>
</evidence>
<keyword evidence="15" id="KW-0638">Presynaptic neurotoxin</keyword>
<dbReference type="GO" id="GO:0003008">
    <property type="term" value="P:system process"/>
    <property type="evidence" value="ECO:0007669"/>
    <property type="project" value="UniProtKB-ARBA"/>
</dbReference>
<keyword evidence="19" id="KW-0010">Activator</keyword>
<evidence type="ECO:0000256" key="10">
    <source>
        <dbReference type="ARBA" id="ARBA00022737"/>
    </source>
</evidence>
<dbReference type="SUPFAM" id="SSF48403">
    <property type="entry name" value="Ankyrin repeat"/>
    <property type="match status" value="1"/>
</dbReference>
<dbReference type="InterPro" id="IPR001881">
    <property type="entry name" value="EGF-like_Ca-bd_dom"/>
</dbReference>
<comment type="subcellular location">
    <subcellularLocation>
        <location evidence="3">Cell membrane</location>
        <topology evidence="3">Single-pass type I membrane protein</topology>
    </subcellularLocation>
    <subcellularLocation>
        <location evidence="1">Nucleus</location>
    </subcellularLocation>
    <subcellularLocation>
        <location evidence="2">Target cell membrane</location>
    </subcellularLocation>
</comment>
<dbReference type="GO" id="GO:0048732">
    <property type="term" value="P:gland development"/>
    <property type="evidence" value="ECO:0007669"/>
    <property type="project" value="UniProtKB-ARBA"/>
</dbReference>
<dbReference type="PROSITE" id="PS50088">
    <property type="entry name" value="ANK_REPEAT"/>
    <property type="match status" value="4"/>
</dbReference>
<dbReference type="InterPro" id="IPR018097">
    <property type="entry name" value="EGF_Ca-bd_CS"/>
</dbReference>
<feature type="compositionally biased region" description="Low complexity" evidence="26">
    <location>
        <begin position="1264"/>
        <end position="1276"/>
    </location>
</feature>
<dbReference type="OrthoDB" id="283575at2759"/>
<dbReference type="PROSITE" id="PS50297">
    <property type="entry name" value="ANK_REP_REGION"/>
    <property type="match status" value="4"/>
</dbReference>
<dbReference type="PANTHER" id="PTHR24049">
    <property type="entry name" value="CRUMBS FAMILY MEMBER"/>
    <property type="match status" value="1"/>
</dbReference>
<evidence type="ECO:0000256" key="17">
    <source>
        <dbReference type="ARBA" id="ARBA00023136"/>
    </source>
</evidence>
<feature type="disulfide bond" evidence="25">
    <location>
        <begin position="333"/>
        <end position="342"/>
    </location>
</feature>
<name>A0A131ZXE2_SARSC</name>
<keyword evidence="21" id="KW-0325">Glycoprotein</keyword>
<dbReference type="Pfam" id="PF00066">
    <property type="entry name" value="Notch"/>
    <property type="match status" value="2"/>
</dbReference>
<dbReference type="GO" id="GO:0048666">
    <property type="term" value="P:neuron development"/>
    <property type="evidence" value="ECO:0007669"/>
    <property type="project" value="UniProtKB-ARBA"/>
</dbReference>
<evidence type="ECO:0000256" key="4">
    <source>
        <dbReference type="ARBA" id="ARBA00005847"/>
    </source>
</evidence>
<feature type="region of interest" description="Disordered" evidence="26">
    <location>
        <begin position="1193"/>
        <end position="1276"/>
    </location>
</feature>
<evidence type="ECO:0000256" key="19">
    <source>
        <dbReference type="ARBA" id="ARBA00023159"/>
    </source>
</evidence>
<gene>
    <name evidence="27" type="ORF">QR98_0019080</name>
</gene>
<organism evidence="27 28">
    <name type="scientific">Sarcoptes scabiei</name>
    <name type="common">Itch mite</name>
    <name type="synonym">Acarus scabiei</name>
    <dbReference type="NCBI Taxonomy" id="52283"/>
    <lineage>
        <taxon>Eukaryota</taxon>
        <taxon>Metazoa</taxon>
        <taxon>Ecdysozoa</taxon>
        <taxon>Arthropoda</taxon>
        <taxon>Chelicerata</taxon>
        <taxon>Arachnida</taxon>
        <taxon>Acari</taxon>
        <taxon>Acariformes</taxon>
        <taxon>Sarcoptiformes</taxon>
        <taxon>Astigmata</taxon>
        <taxon>Psoroptidia</taxon>
        <taxon>Sarcoptoidea</taxon>
        <taxon>Sarcoptidae</taxon>
        <taxon>Sarcoptinae</taxon>
        <taxon>Sarcoptes</taxon>
    </lineage>
</organism>
<keyword evidence="14" id="KW-0805">Transcription regulation</keyword>
<accession>A0A131ZXE2</accession>
<evidence type="ECO:0000256" key="7">
    <source>
        <dbReference type="ARBA" id="ARBA00022537"/>
    </source>
</evidence>
<evidence type="ECO:0000256" key="25">
    <source>
        <dbReference type="PROSITE-ProRule" id="PRU00076"/>
    </source>
</evidence>
<feature type="compositionally biased region" description="Low complexity" evidence="26">
    <location>
        <begin position="1383"/>
        <end position="1396"/>
    </location>
</feature>
<feature type="compositionally biased region" description="Polar residues" evidence="26">
    <location>
        <begin position="1398"/>
        <end position="1424"/>
    </location>
</feature>
<dbReference type="SUPFAM" id="SSF90193">
    <property type="entry name" value="Notch domain"/>
    <property type="match status" value="2"/>
</dbReference>
<feature type="compositionally biased region" description="Low complexity" evidence="26">
    <location>
        <begin position="1425"/>
        <end position="1449"/>
    </location>
</feature>
<feature type="disulfide bond" evidence="25">
    <location>
        <begin position="209"/>
        <end position="218"/>
    </location>
</feature>
<dbReference type="PROSITE" id="PS50026">
    <property type="entry name" value="EGF_3"/>
    <property type="match status" value="8"/>
</dbReference>
<evidence type="ECO:0000256" key="13">
    <source>
        <dbReference type="ARBA" id="ARBA00022989"/>
    </source>
</evidence>
<dbReference type="GO" id="GO:0007219">
    <property type="term" value="P:Notch signaling pathway"/>
    <property type="evidence" value="ECO:0007669"/>
    <property type="project" value="UniProtKB-KW"/>
</dbReference>
<dbReference type="Gene3D" id="2.10.25.10">
    <property type="entry name" value="Laminin"/>
    <property type="match status" value="8"/>
</dbReference>
<dbReference type="FunFam" id="2.10.25.10:FF:000472">
    <property type="entry name" value="Uncharacterized protein, isoform A"/>
    <property type="match status" value="1"/>
</dbReference>
<dbReference type="InterPro" id="IPR009030">
    <property type="entry name" value="Growth_fac_rcpt_cys_sf"/>
</dbReference>
<feature type="compositionally biased region" description="Polar residues" evidence="26">
    <location>
        <begin position="1193"/>
        <end position="1209"/>
    </location>
</feature>
<dbReference type="InterPro" id="IPR036770">
    <property type="entry name" value="Ankyrin_rpt-contain_sf"/>
</dbReference>
<feature type="compositionally biased region" description="Low complexity" evidence="26">
    <location>
        <begin position="1082"/>
        <end position="1103"/>
    </location>
</feature>
<dbReference type="SUPFAM" id="SSF57196">
    <property type="entry name" value="EGF/Laminin"/>
    <property type="match status" value="5"/>
</dbReference>
<dbReference type="InterPro" id="IPR013032">
    <property type="entry name" value="EGF-like_CS"/>
</dbReference>
<dbReference type="InterPro" id="IPR000152">
    <property type="entry name" value="EGF-type_Asp/Asn_hydroxyl_site"/>
</dbReference>
<dbReference type="InterPro" id="IPR002110">
    <property type="entry name" value="Ankyrin_rpt"/>
</dbReference>
<evidence type="ECO:0000256" key="8">
    <source>
        <dbReference type="ARBA" id="ARBA00022692"/>
    </source>
</evidence>
<dbReference type="Pfam" id="PF12661">
    <property type="entry name" value="hEGF"/>
    <property type="match status" value="1"/>
</dbReference>
<evidence type="ECO:0000256" key="3">
    <source>
        <dbReference type="ARBA" id="ARBA00004251"/>
    </source>
</evidence>
<evidence type="ECO:0000256" key="5">
    <source>
        <dbReference type="ARBA" id="ARBA00022483"/>
    </source>
</evidence>
<evidence type="ECO:0000313" key="28">
    <source>
        <dbReference type="Proteomes" id="UP000616769"/>
    </source>
</evidence>
<evidence type="ECO:0000256" key="24">
    <source>
        <dbReference type="PROSITE-ProRule" id="PRU00023"/>
    </source>
</evidence>
<dbReference type="GO" id="GO:0005634">
    <property type="term" value="C:nucleus"/>
    <property type="evidence" value="ECO:0007669"/>
    <property type="project" value="UniProtKB-SubCell"/>
</dbReference>
<evidence type="ECO:0000256" key="16">
    <source>
        <dbReference type="ARBA" id="ARBA00023043"/>
    </source>
</evidence>
<dbReference type="PROSITE" id="PS50258">
    <property type="entry name" value="LNR"/>
    <property type="match status" value="2"/>
</dbReference>
<dbReference type="CDD" id="cd00054">
    <property type="entry name" value="EGF_CA"/>
    <property type="match status" value="8"/>
</dbReference>
<dbReference type="SMART" id="SM00181">
    <property type="entry name" value="EGF"/>
    <property type="match status" value="8"/>
</dbReference>
<dbReference type="InterPro" id="IPR051022">
    <property type="entry name" value="Notch_Cell-Fate_Det"/>
</dbReference>
<evidence type="ECO:0000256" key="11">
    <source>
        <dbReference type="ARBA" id="ARBA00022782"/>
    </source>
</evidence>
<evidence type="ECO:0000256" key="26">
    <source>
        <dbReference type="SAM" id="MobiDB-lite"/>
    </source>
</evidence>
<keyword evidence="10" id="KW-0677">Repeat</keyword>
<dbReference type="GO" id="GO:0045197">
    <property type="term" value="P:establishment or maintenance of epithelial cell apical/basal polarity"/>
    <property type="evidence" value="ECO:0007669"/>
    <property type="project" value="TreeGrafter"/>
</dbReference>
<keyword evidence="8" id="KW-0812">Transmembrane</keyword>
<keyword evidence="11" id="KW-0221">Differentiation</keyword>
<dbReference type="GO" id="GO:0044231">
    <property type="term" value="C:host cell presynaptic membrane"/>
    <property type="evidence" value="ECO:0007669"/>
    <property type="project" value="UniProtKB-KW"/>
</dbReference>
<feature type="compositionally biased region" description="Polar residues" evidence="26">
    <location>
        <begin position="1032"/>
        <end position="1043"/>
    </location>
</feature>
<evidence type="ECO:0000256" key="18">
    <source>
        <dbReference type="ARBA" id="ARBA00023157"/>
    </source>
</evidence>
<feature type="disulfide bond" evidence="25">
    <location>
        <begin position="286"/>
        <end position="295"/>
    </location>
</feature>
<dbReference type="GO" id="GO:0032991">
    <property type="term" value="C:protein-containing complex"/>
    <property type="evidence" value="ECO:0007669"/>
    <property type="project" value="TreeGrafter"/>
</dbReference>
<proteinExistence type="inferred from homology"/>
<evidence type="ECO:0000256" key="20">
    <source>
        <dbReference type="ARBA" id="ARBA00023163"/>
    </source>
</evidence>
<dbReference type="Pfam" id="PF00023">
    <property type="entry name" value="Ank"/>
    <property type="match status" value="1"/>
</dbReference>
<dbReference type="FunFam" id="2.10.25.10:FF:000117">
    <property type="entry name" value="Delta-like protein"/>
    <property type="match status" value="1"/>
</dbReference>
<evidence type="ECO:0000256" key="12">
    <source>
        <dbReference type="ARBA" id="ARBA00022976"/>
    </source>
</evidence>
<keyword evidence="23" id="KW-1053">Target membrane</keyword>
<dbReference type="PRINTS" id="PR00010">
    <property type="entry name" value="EGFBLOOD"/>
</dbReference>
<sequence length="1468" mass="160840">MIMMVIGDGGGCGDGGGYTGVHCESNIDECLSNPCQNHAICTDLINGYRCLCTNGFDGVNCEKMIDQCYKNPCRNNGTCHNEIQLSHRQETSVCTCPEGFDGRYCEYNINDCESNPCFYGKCVDMINSFKCICNPGYTGILCQSQINECQSNPCASGGTCIDELNGYKCECPNGTYGINCQYQENECWSNPCLNGGTCHDMTNKYRCQCASGFRGEQCEIMIDHCLSNPCANGGTCYMLMANNYKCICPKGFHGPRCLSDVDECSPNPCLNGGICEDDVNKFTCHCSPGYTGFHCESLIDQCSQVQCQNGGTCINQPFPYASNYPFSTFRCQCRPNFAGLYCEIDQKSTLIDQKRRNAWARCPKADFCYEHFSDNICNEECNIRDCLFDGFDCRNTDFNGNSGTSIGSHDGSPSNSLSMVNHSNIQFDQCNRDYNPYCEDNYANGHCDYGCNIAECAWDGLDCENDPSSTDYLRGELIIDINFPFNQMNETNPPAPVKKLIRMLSILIGSVLRIREIREINYHDTKLIMAIDNRKCRKTGQCFENSQEVASFLTVSQNRQASPVKQFLRKSGIQMHFDAVDEVRDSFMNPNNQAHNLTYIVIGFMTLLFVGILLGALMSNKTNKVARGITWFPEGFFTNQIPSSRSGRHHSNMNASAAAASGDFGRHHRRGGNHLGLAHTNSIRSGCPDGQEMRQFKTREDMIDEKSPCAAAIYEEPSECRSWSSAHYEAFQPHDSLTPPLPTPSIDAIGPNGMTPLMVASAFPNVINFDNPEMVCDKTNAVKDLLNNGANVSLTCDKTNETCLHLAARYARADAAKHLIESGADCNAQDATGRTPLHAAIAADARGVFEILLRNRTVDLNAKTNDGTTPLILAARMANEGMLEQLVLHNCDLNAIDEAGKTALHWAASVNNVEAVRVLLQNGIDRDCKNNREETPLFLAAREGAYQCAKLLLDYHANRDITDNMDQLPRDVALARMHTDIVDLLDKHEPSSLPNLQSLYAPGSNLSNPITSPIPTTWSTMGRNTAPRRKPVQQSYGVNNNANENRKTPAHHQSNLNLALPNINANSPNNNEQNDGSLINPNLTLNKSKKSSNSTNTNNGGNKMSADSPMKPSMDLDNLISNAPPPPPPPRNCVALYDINPAKMINTAKQPILLLGCGAPNDNLVEMKVIDDPLMIQQQTSPLGTVQTITTNHHQNQPSFNSFAENNFQNGGNSGVIGSNNHENVNSPSNNNNFDTNTGQQPSSQQQQQQQHLRPFDSYPTPSPDSWGSLSTSSPLSSNDWIISGSNSGGGTSGNTGITNLVDEMSMVSNMLFNTQGPQPGQTLSSGQMISNGILLSPTSYNAATPTNVMNGKANSALNGMQSVTAVTQTSLMANVMQAGQDQLHQQHYQHQSHNHVLGSNTANDPLMMSNVNDSSYNSQTATVNGSNMNNNDSNNNNNNNNNNSNNNNHSLHQPRFQPSSTQQAVFI</sequence>
<evidence type="ECO:0000256" key="9">
    <source>
        <dbReference type="ARBA" id="ARBA00022729"/>
    </source>
</evidence>
<feature type="repeat" description="ANK" evidence="24">
    <location>
        <begin position="866"/>
        <end position="898"/>
    </location>
</feature>
<dbReference type="EMBL" id="JXLN01005196">
    <property type="protein sequence ID" value="KPM03476.1"/>
    <property type="molecule type" value="Genomic_DNA"/>
</dbReference>
<dbReference type="GO" id="GO:0051240">
    <property type="term" value="P:positive regulation of multicellular organismal process"/>
    <property type="evidence" value="ECO:0007669"/>
    <property type="project" value="UniProtKB-ARBA"/>
</dbReference>
<feature type="disulfide bond" evidence="25">
    <location>
        <begin position="133"/>
        <end position="142"/>
    </location>
</feature>
<dbReference type="Gene3D" id="1.25.40.20">
    <property type="entry name" value="Ankyrin repeat-containing domain"/>
    <property type="match status" value="1"/>
</dbReference>
<reference evidence="27 28" key="1">
    <citation type="journal article" date="2015" name="Parasit. Vectors">
        <title>Draft genome of the scabies mite.</title>
        <authorList>
            <person name="Rider S.D.Jr."/>
            <person name="Morgan M.S."/>
            <person name="Arlian L.G."/>
        </authorList>
    </citation>
    <scope>NUCLEOTIDE SEQUENCE [LARGE SCALE GENOMIC DNA]</scope>
    <source>
        <strain evidence="27">Arlian Lab</strain>
    </source>
</reference>
<evidence type="ECO:0000256" key="1">
    <source>
        <dbReference type="ARBA" id="ARBA00004123"/>
    </source>
</evidence>
<keyword evidence="17" id="KW-0472">Membrane</keyword>
<dbReference type="PROSITE" id="PS00022">
    <property type="entry name" value="EGF_1"/>
    <property type="match status" value="8"/>
</dbReference>
<dbReference type="Gene3D" id="4.10.470.20">
    <property type="match status" value="2"/>
</dbReference>
<feature type="region of interest" description="Disordered" evidence="26">
    <location>
        <begin position="1383"/>
        <end position="1468"/>
    </location>
</feature>
<dbReference type="GO" id="GO:0044218">
    <property type="term" value="C:other organism cell membrane"/>
    <property type="evidence" value="ECO:0007669"/>
    <property type="project" value="UniProtKB-KW"/>
</dbReference>
<dbReference type="PROSITE" id="PS01187">
    <property type="entry name" value="EGF_CA"/>
    <property type="match status" value="3"/>
</dbReference>
<evidence type="ECO:0000313" key="27">
    <source>
        <dbReference type="EMBL" id="KPM03476.1"/>
    </source>
</evidence>
<feature type="compositionally biased region" description="Low complexity" evidence="26">
    <location>
        <begin position="1216"/>
        <end position="1251"/>
    </location>
</feature>
<keyword evidence="20" id="KW-0804">Transcription</keyword>
<keyword evidence="15" id="KW-0528">Neurotoxin</keyword>
<dbReference type="InterPro" id="IPR000742">
    <property type="entry name" value="EGF"/>
</dbReference>
<keyword evidence="22" id="KW-0539">Nucleus</keyword>
<evidence type="ECO:0000256" key="6">
    <source>
        <dbReference type="ARBA" id="ARBA00022536"/>
    </source>
</evidence>
<dbReference type="PANTHER" id="PTHR24049:SF22">
    <property type="entry name" value="DROSOPHILA CRUMBS HOMOLOG"/>
    <property type="match status" value="1"/>
</dbReference>
<evidence type="ECO:0000256" key="2">
    <source>
        <dbReference type="ARBA" id="ARBA00004175"/>
    </source>
</evidence>
<dbReference type="FunFam" id="2.10.25.10:FF:000230">
    <property type="entry name" value="Delta-like protein"/>
    <property type="match status" value="1"/>
</dbReference>
<dbReference type="SUPFAM" id="SSF57184">
    <property type="entry name" value="Growth factor receptor domain"/>
    <property type="match status" value="1"/>
</dbReference>
<dbReference type="GO" id="GO:0006887">
    <property type="term" value="P:exocytosis"/>
    <property type="evidence" value="ECO:0007669"/>
    <property type="project" value="UniProtKB-KW"/>
</dbReference>
<dbReference type="Pfam" id="PF12796">
    <property type="entry name" value="Ank_2"/>
    <property type="match status" value="1"/>
</dbReference>
<dbReference type="FunFam" id="2.10.25.10:FF:000004">
    <property type="entry name" value="Neurogenic locus notch 1"/>
    <property type="match status" value="2"/>
</dbReference>
<keyword evidence="9" id="KW-0732">Signal</keyword>
<evidence type="ECO:0000256" key="23">
    <source>
        <dbReference type="ARBA" id="ARBA00023298"/>
    </source>
</evidence>
<dbReference type="GO" id="GO:0005509">
    <property type="term" value="F:calcium ion binding"/>
    <property type="evidence" value="ECO:0007669"/>
    <property type="project" value="InterPro"/>
</dbReference>
<feature type="disulfide bond" evidence="25">
    <location>
        <begin position="96"/>
        <end position="105"/>
    </location>
</feature>
<comment type="caution">
    <text evidence="25">Lacks conserved residue(s) required for the propagation of feature annotation.</text>
</comment>
<feature type="compositionally biased region" description="Low complexity" evidence="26">
    <location>
        <begin position="1054"/>
        <end position="1071"/>
    </location>
</feature>
<feature type="compositionally biased region" description="Polar residues" evidence="26">
    <location>
        <begin position="1457"/>
        <end position="1468"/>
    </location>
</feature>
<feature type="repeat" description="ANK" evidence="24">
    <location>
        <begin position="932"/>
        <end position="964"/>
    </location>
</feature>
<keyword evidence="16 24" id="KW-0040">ANK repeat</keyword>
<dbReference type="GO" id="GO:0000902">
    <property type="term" value="P:cell morphogenesis"/>
    <property type="evidence" value="ECO:0007669"/>
    <property type="project" value="UniProtKB-ARBA"/>
</dbReference>
<feature type="repeat" description="ANK" evidence="24">
    <location>
        <begin position="799"/>
        <end position="831"/>
    </location>
</feature>
<dbReference type="GO" id="GO:0051093">
    <property type="term" value="P:negative regulation of developmental process"/>
    <property type="evidence" value="ECO:0007669"/>
    <property type="project" value="UniProtKB-ARBA"/>
</dbReference>
<keyword evidence="5" id="KW-0268">Exocytosis</keyword>
<dbReference type="FunFam" id="2.10.25.10:FF:000122">
    <property type="entry name" value="Protein crumbs homolog 2"/>
    <property type="match status" value="1"/>
</dbReference>
<keyword evidence="12" id="KW-0914">Notch signaling pathway</keyword>
<dbReference type="VEuPathDB" id="VectorBase:SSCA004770"/>
<dbReference type="GO" id="GO:0007157">
    <property type="term" value="P:heterophilic cell-cell adhesion via plasma membrane cell adhesion molecules"/>
    <property type="evidence" value="ECO:0007669"/>
    <property type="project" value="TreeGrafter"/>
</dbReference>
<dbReference type="PROSITE" id="PS01186">
    <property type="entry name" value="EGF_2"/>
    <property type="match status" value="6"/>
</dbReference>
<dbReference type="PRINTS" id="PR01983">
    <property type="entry name" value="NOTCH"/>
</dbReference>
<feature type="repeat" description="ANK" evidence="24">
    <location>
        <begin position="899"/>
        <end position="931"/>
    </location>
</feature>